<dbReference type="AlphaFoldDB" id="A0A919EGM7"/>
<keyword evidence="1" id="KW-0378">Hydrolase</keyword>
<organism evidence="5 6">
    <name type="scientific">Streptomyces mashuensis</name>
    <dbReference type="NCBI Taxonomy" id="33904"/>
    <lineage>
        <taxon>Bacteria</taxon>
        <taxon>Bacillati</taxon>
        <taxon>Actinomycetota</taxon>
        <taxon>Actinomycetes</taxon>
        <taxon>Kitasatosporales</taxon>
        <taxon>Streptomycetaceae</taxon>
        <taxon>Streptomyces</taxon>
    </lineage>
</organism>
<feature type="domain" description="PPM-type phosphatase" evidence="4">
    <location>
        <begin position="193"/>
        <end position="409"/>
    </location>
</feature>
<reference evidence="5" key="1">
    <citation type="journal article" date="2014" name="Int. J. Syst. Evol. Microbiol.">
        <title>Complete genome sequence of Corynebacterium casei LMG S-19264T (=DSM 44701T), isolated from a smear-ripened cheese.</title>
        <authorList>
            <consortium name="US DOE Joint Genome Institute (JGI-PGF)"/>
            <person name="Walter F."/>
            <person name="Albersmeier A."/>
            <person name="Kalinowski J."/>
            <person name="Ruckert C."/>
        </authorList>
    </citation>
    <scope>NUCLEOTIDE SEQUENCE</scope>
    <source>
        <strain evidence="5">JCM 4059</strain>
    </source>
</reference>
<dbReference type="RefSeq" id="WP_190133202.1">
    <property type="nucleotide sequence ID" value="NZ_BNBD01000023.1"/>
</dbReference>
<dbReference type="PANTHER" id="PTHR43156:SF2">
    <property type="entry name" value="STAGE II SPORULATION PROTEIN E"/>
    <property type="match status" value="1"/>
</dbReference>
<dbReference type="SMART" id="SM00331">
    <property type="entry name" value="PP2C_SIG"/>
    <property type="match status" value="1"/>
</dbReference>
<reference evidence="5" key="2">
    <citation type="submission" date="2020-09" db="EMBL/GenBank/DDBJ databases">
        <authorList>
            <person name="Sun Q."/>
            <person name="Ohkuma M."/>
        </authorList>
    </citation>
    <scope>NUCLEOTIDE SEQUENCE</scope>
    <source>
        <strain evidence="5">JCM 4059</strain>
    </source>
</reference>
<evidence type="ECO:0000256" key="2">
    <source>
        <dbReference type="SAM" id="Coils"/>
    </source>
</evidence>
<feature type="compositionally biased region" description="Basic and acidic residues" evidence="3">
    <location>
        <begin position="45"/>
        <end position="61"/>
    </location>
</feature>
<sequence length="413" mass="44330">MIPHTTTHHTLTGLSATVRRLARDLRLPVELRSRLALSVTSVASHEVRAGRPVRLDARPEPASDGGSPQLAVRLSAPHAPGPPRLDNLPLPAEPDRGGALWRLPTGAPAPAPAPGDDTPSDRALLEEELRAALARADALAADRERLRHELAETNSGVLALYVQLEERDERLRRAHGEILRELEDALRPQPPRTDGLELAVHYAPAGTDAPTGGDLYDWFLLPDGTVHITVVDALGHGITSTRSALTVTHAVRTLALEGHPLPAIVGRTAEILMPLDPDLMATVLLVRLDPATGAFTVANGSHPPALLTRADGSGHYLEARGRGVGYPLPGSDELVHDRLGPGDVLLLYTDGLTESRRDPREGEARLRRAVRRHRHLPIEDLPGAVAREMHDVILHADDTVALTARLAPRPAGG</sequence>
<feature type="region of interest" description="Disordered" evidence="3">
    <location>
        <begin position="41"/>
        <end position="120"/>
    </location>
</feature>
<keyword evidence="2" id="KW-0175">Coiled coil</keyword>
<proteinExistence type="predicted"/>
<dbReference type="InterPro" id="IPR001932">
    <property type="entry name" value="PPM-type_phosphatase-like_dom"/>
</dbReference>
<gene>
    <name evidence="5" type="ORF">GCM10010218_63050</name>
</gene>
<name>A0A919EGM7_9ACTN</name>
<dbReference type="Pfam" id="PF07228">
    <property type="entry name" value="SpoIIE"/>
    <property type="match status" value="1"/>
</dbReference>
<dbReference type="InterPro" id="IPR052016">
    <property type="entry name" value="Bact_Sigma-Reg"/>
</dbReference>
<evidence type="ECO:0000259" key="4">
    <source>
        <dbReference type="SMART" id="SM00331"/>
    </source>
</evidence>
<dbReference type="GO" id="GO:0016791">
    <property type="term" value="F:phosphatase activity"/>
    <property type="evidence" value="ECO:0007669"/>
    <property type="project" value="TreeGrafter"/>
</dbReference>
<dbReference type="EMBL" id="BNBD01000023">
    <property type="protein sequence ID" value="GHF73236.1"/>
    <property type="molecule type" value="Genomic_DNA"/>
</dbReference>
<keyword evidence="6" id="KW-1185">Reference proteome</keyword>
<dbReference type="Proteomes" id="UP000638313">
    <property type="component" value="Unassembled WGS sequence"/>
</dbReference>
<evidence type="ECO:0000313" key="5">
    <source>
        <dbReference type="EMBL" id="GHF73236.1"/>
    </source>
</evidence>
<dbReference type="Gene3D" id="3.60.40.10">
    <property type="entry name" value="PPM-type phosphatase domain"/>
    <property type="match status" value="1"/>
</dbReference>
<comment type="caution">
    <text evidence="5">The sequence shown here is derived from an EMBL/GenBank/DDBJ whole genome shotgun (WGS) entry which is preliminary data.</text>
</comment>
<evidence type="ECO:0000256" key="1">
    <source>
        <dbReference type="ARBA" id="ARBA00022801"/>
    </source>
</evidence>
<dbReference type="InterPro" id="IPR036457">
    <property type="entry name" value="PPM-type-like_dom_sf"/>
</dbReference>
<evidence type="ECO:0000256" key="3">
    <source>
        <dbReference type="SAM" id="MobiDB-lite"/>
    </source>
</evidence>
<protein>
    <submittedName>
        <fullName evidence="5">Potassium-transporting ATPase subunit B</fullName>
    </submittedName>
</protein>
<evidence type="ECO:0000313" key="6">
    <source>
        <dbReference type="Proteomes" id="UP000638313"/>
    </source>
</evidence>
<accession>A0A919EGM7</accession>
<feature type="coiled-coil region" evidence="2">
    <location>
        <begin position="122"/>
        <end position="149"/>
    </location>
</feature>
<dbReference type="PANTHER" id="PTHR43156">
    <property type="entry name" value="STAGE II SPORULATION PROTEIN E-RELATED"/>
    <property type="match status" value="1"/>
</dbReference>